<protein>
    <submittedName>
        <fullName evidence="2">Uncharacterized protein</fullName>
    </submittedName>
</protein>
<dbReference type="GeneID" id="39877224"/>
<dbReference type="OrthoDB" id="366938at2759"/>
<name>A0A2H6KKD0_9APIC</name>
<dbReference type="VEuPathDB" id="PiroplasmaDB:BOVATA_049470"/>
<feature type="compositionally biased region" description="Acidic residues" evidence="1">
    <location>
        <begin position="194"/>
        <end position="204"/>
    </location>
</feature>
<dbReference type="AlphaFoldDB" id="A0A2H6KKD0"/>
<proteinExistence type="predicted"/>
<evidence type="ECO:0000313" key="2">
    <source>
        <dbReference type="EMBL" id="GBE63454.1"/>
    </source>
</evidence>
<dbReference type="EMBL" id="BDSA01000051">
    <property type="protein sequence ID" value="GBE63454.1"/>
    <property type="molecule type" value="Genomic_DNA"/>
</dbReference>
<feature type="region of interest" description="Disordered" evidence="1">
    <location>
        <begin position="181"/>
        <end position="204"/>
    </location>
</feature>
<evidence type="ECO:0000313" key="3">
    <source>
        <dbReference type="Proteomes" id="UP000236319"/>
    </source>
</evidence>
<keyword evidence="3" id="KW-1185">Reference proteome</keyword>
<evidence type="ECO:0000256" key="1">
    <source>
        <dbReference type="SAM" id="MobiDB-lite"/>
    </source>
</evidence>
<sequence length="204" mass="22759">MRVISVKNLKKIRKAFSLATKKQGEIAKQNENPKKLLDNLCLGLEKFLGFNPDSKGYDGTGIVYSDLDRLCDGVMAFLHGVLSGVKGDENVTTYDDNHDINITKTINKLNDSVGKGREAFEKAVSQVEERTGDVTRHLEALKHDIKQHKENIDADSEKSLIIQVDEWSTRAGQYIRHVEQADEASKKLDPQLSGDEEFSEVGGE</sequence>
<accession>A0A2H6KKD0</accession>
<dbReference type="Proteomes" id="UP000236319">
    <property type="component" value="Unassembled WGS sequence"/>
</dbReference>
<reference evidence="2 3" key="1">
    <citation type="journal article" date="2017" name="BMC Genomics">
        <title>Whole-genome assembly of Babesia ovata and comparative genomics between closely related pathogens.</title>
        <authorList>
            <person name="Yamagishi J."/>
            <person name="Asada M."/>
            <person name="Hakimi H."/>
            <person name="Tanaka T.Q."/>
            <person name="Sugimoto C."/>
            <person name="Kawazu S."/>
        </authorList>
    </citation>
    <scope>NUCLEOTIDE SEQUENCE [LARGE SCALE GENOMIC DNA]</scope>
    <source>
        <strain evidence="2 3">Miyake</strain>
    </source>
</reference>
<gene>
    <name evidence="2" type="ORF">BOVATA_049470</name>
</gene>
<dbReference type="RefSeq" id="XP_028869697.1">
    <property type="nucleotide sequence ID" value="XM_029013864.1"/>
</dbReference>
<comment type="caution">
    <text evidence="2">The sequence shown here is derived from an EMBL/GenBank/DDBJ whole genome shotgun (WGS) entry which is preliminary data.</text>
</comment>
<organism evidence="2 3">
    <name type="scientific">Babesia ovata</name>
    <dbReference type="NCBI Taxonomy" id="189622"/>
    <lineage>
        <taxon>Eukaryota</taxon>
        <taxon>Sar</taxon>
        <taxon>Alveolata</taxon>
        <taxon>Apicomplexa</taxon>
        <taxon>Aconoidasida</taxon>
        <taxon>Piroplasmida</taxon>
        <taxon>Babesiidae</taxon>
        <taxon>Babesia</taxon>
    </lineage>
</organism>